<keyword evidence="5" id="KW-1185">Reference proteome</keyword>
<evidence type="ECO:0000313" key="5">
    <source>
        <dbReference type="Proteomes" id="UP001159363"/>
    </source>
</evidence>
<evidence type="ECO:0000256" key="2">
    <source>
        <dbReference type="ARBA" id="ARBA00022723"/>
    </source>
</evidence>
<keyword evidence="2" id="KW-0479">Metal-binding</keyword>
<accession>A0ABQ9G291</accession>
<protein>
    <recommendedName>
        <fullName evidence="3">DDE Tnp4 domain-containing protein</fullName>
    </recommendedName>
</protein>
<comment type="caution">
    <text evidence="4">The sequence shown here is derived from an EMBL/GenBank/DDBJ whole genome shotgun (WGS) entry which is preliminary data.</text>
</comment>
<evidence type="ECO:0000313" key="4">
    <source>
        <dbReference type="EMBL" id="KAJ8866603.1"/>
    </source>
</evidence>
<dbReference type="InterPro" id="IPR027806">
    <property type="entry name" value="HARBI1_dom"/>
</dbReference>
<name>A0ABQ9G291_9NEOP</name>
<dbReference type="Proteomes" id="UP001159363">
    <property type="component" value="Chromosome 15"/>
</dbReference>
<feature type="domain" description="DDE Tnp4" evidence="3">
    <location>
        <begin position="176"/>
        <end position="263"/>
    </location>
</feature>
<evidence type="ECO:0000259" key="3">
    <source>
        <dbReference type="Pfam" id="PF13359"/>
    </source>
</evidence>
<evidence type="ECO:0000256" key="1">
    <source>
        <dbReference type="ARBA" id="ARBA00001968"/>
    </source>
</evidence>
<comment type="cofactor">
    <cofactor evidence="1">
        <name>a divalent metal cation</name>
        <dbReference type="ChEBI" id="CHEBI:60240"/>
    </cofactor>
</comment>
<dbReference type="Pfam" id="PF13359">
    <property type="entry name" value="DDE_Tnp_4"/>
    <property type="match status" value="1"/>
</dbReference>
<organism evidence="4 5">
    <name type="scientific">Dryococelus australis</name>
    <dbReference type="NCBI Taxonomy" id="614101"/>
    <lineage>
        <taxon>Eukaryota</taxon>
        <taxon>Metazoa</taxon>
        <taxon>Ecdysozoa</taxon>
        <taxon>Arthropoda</taxon>
        <taxon>Hexapoda</taxon>
        <taxon>Insecta</taxon>
        <taxon>Pterygota</taxon>
        <taxon>Neoptera</taxon>
        <taxon>Polyneoptera</taxon>
        <taxon>Phasmatodea</taxon>
        <taxon>Verophasmatodea</taxon>
        <taxon>Anareolatae</taxon>
        <taxon>Phasmatidae</taxon>
        <taxon>Eurycanthinae</taxon>
        <taxon>Dryococelus</taxon>
    </lineage>
</organism>
<sequence length="316" mass="35183">MPHYCAACLHTRLDDFAPSVSVESVSGKSKAADNNSSGNLHAVTTSTNEDCVTRQVMGTSEQRKKLTAILRDGSTRATSDVIAAELEMRRLARRALQQELTYSEDIPPVEPPSESVSHLPLYELVYRILTTFTVSRTNLPGRESITVKLTLEFYSPPINQNPSTRWYPIRICLSYTEVGHIGSKSDGGVFQKYSLWRPMGNGLLPDGYYLVEDNAFPLKLYAGTNQPLSVEGKIFNYCLSRTRRIVENVFRILVRLFQVFQVAVCGWPSVVFEEGDVCRANSVTTTGCKTPPHLSMSSTSFPVSTSCRKSIHGRIM</sequence>
<proteinExistence type="predicted"/>
<gene>
    <name evidence="4" type="ORF">PR048_032463</name>
</gene>
<dbReference type="EMBL" id="JARBHB010000016">
    <property type="protein sequence ID" value="KAJ8866603.1"/>
    <property type="molecule type" value="Genomic_DNA"/>
</dbReference>
<reference evidence="4 5" key="1">
    <citation type="submission" date="2023-02" db="EMBL/GenBank/DDBJ databases">
        <title>LHISI_Scaffold_Assembly.</title>
        <authorList>
            <person name="Stuart O.P."/>
            <person name="Cleave R."/>
            <person name="Magrath M.J.L."/>
            <person name="Mikheyev A.S."/>
        </authorList>
    </citation>
    <scope>NUCLEOTIDE SEQUENCE [LARGE SCALE GENOMIC DNA]</scope>
    <source>
        <strain evidence="4">Daus_M_001</strain>
        <tissue evidence="4">Leg muscle</tissue>
    </source>
</reference>